<evidence type="ECO:0000313" key="11">
    <source>
        <dbReference type="EMBL" id="SCW01024.1"/>
    </source>
</evidence>
<dbReference type="GO" id="GO:0072354">
    <property type="term" value="F:histone H3T3 kinase activity"/>
    <property type="evidence" value="ECO:0007669"/>
    <property type="project" value="TreeGrafter"/>
</dbReference>
<feature type="compositionally biased region" description="Polar residues" evidence="9">
    <location>
        <begin position="147"/>
        <end position="166"/>
    </location>
</feature>
<feature type="compositionally biased region" description="Low complexity" evidence="9">
    <location>
        <begin position="101"/>
        <end position="117"/>
    </location>
</feature>
<dbReference type="PANTHER" id="PTHR24419">
    <property type="entry name" value="INTERLEUKIN-1 RECEPTOR-ASSOCIATED KINASE"/>
    <property type="match status" value="1"/>
</dbReference>
<name>A0A1G4MBD8_LACFM</name>
<dbReference type="GO" id="GO:0000278">
    <property type="term" value="P:mitotic cell cycle"/>
    <property type="evidence" value="ECO:0007669"/>
    <property type="project" value="TreeGrafter"/>
</dbReference>
<keyword evidence="5" id="KW-0418">Kinase</keyword>
<dbReference type="EMBL" id="LT598492">
    <property type="protein sequence ID" value="SCW01024.1"/>
    <property type="molecule type" value="Genomic_DNA"/>
</dbReference>
<feature type="compositionally biased region" description="Basic residues" evidence="9">
    <location>
        <begin position="269"/>
        <end position="283"/>
    </location>
</feature>
<keyword evidence="4" id="KW-0547">Nucleotide-binding</keyword>
<evidence type="ECO:0000256" key="9">
    <source>
        <dbReference type="SAM" id="MobiDB-lite"/>
    </source>
</evidence>
<dbReference type="GO" id="GO:0005634">
    <property type="term" value="C:nucleus"/>
    <property type="evidence" value="ECO:0007669"/>
    <property type="project" value="TreeGrafter"/>
</dbReference>
<feature type="region of interest" description="Disordered" evidence="9">
    <location>
        <begin position="257"/>
        <end position="299"/>
    </location>
</feature>
<evidence type="ECO:0000256" key="2">
    <source>
        <dbReference type="ARBA" id="ARBA00022527"/>
    </source>
</evidence>
<evidence type="ECO:0000256" key="8">
    <source>
        <dbReference type="ARBA" id="ARBA00048679"/>
    </source>
</evidence>
<gene>
    <name evidence="11" type="ORF">LAFE_0D03400G</name>
</gene>
<dbReference type="AlphaFoldDB" id="A0A1G4MBD8"/>
<dbReference type="Gene3D" id="1.10.510.10">
    <property type="entry name" value="Transferase(Phosphotransferase) domain 1"/>
    <property type="match status" value="1"/>
</dbReference>
<evidence type="ECO:0000256" key="4">
    <source>
        <dbReference type="ARBA" id="ARBA00022741"/>
    </source>
</evidence>
<comment type="catalytic activity">
    <reaction evidence="7">
        <text>L-threonyl-[protein] + ATP = O-phospho-L-threonyl-[protein] + ADP + H(+)</text>
        <dbReference type="Rhea" id="RHEA:46608"/>
        <dbReference type="Rhea" id="RHEA-COMP:11060"/>
        <dbReference type="Rhea" id="RHEA-COMP:11605"/>
        <dbReference type="ChEBI" id="CHEBI:15378"/>
        <dbReference type="ChEBI" id="CHEBI:30013"/>
        <dbReference type="ChEBI" id="CHEBI:30616"/>
        <dbReference type="ChEBI" id="CHEBI:61977"/>
        <dbReference type="ChEBI" id="CHEBI:456216"/>
        <dbReference type="EC" id="2.7.11.1"/>
    </reaction>
</comment>
<keyword evidence="6" id="KW-0067">ATP-binding</keyword>
<organism evidence="11 12">
    <name type="scientific">Lachancea fermentati</name>
    <name type="common">Zygosaccharomyces fermentati</name>
    <dbReference type="NCBI Taxonomy" id="4955"/>
    <lineage>
        <taxon>Eukaryota</taxon>
        <taxon>Fungi</taxon>
        <taxon>Dikarya</taxon>
        <taxon>Ascomycota</taxon>
        <taxon>Saccharomycotina</taxon>
        <taxon>Saccharomycetes</taxon>
        <taxon>Saccharomycetales</taxon>
        <taxon>Saccharomycetaceae</taxon>
        <taxon>Lachancea</taxon>
    </lineage>
</organism>
<dbReference type="PANTHER" id="PTHR24419:SF18">
    <property type="entry name" value="SERINE_THREONINE-PROTEIN KINASE HASPIN"/>
    <property type="match status" value="1"/>
</dbReference>
<protein>
    <recommendedName>
        <fullName evidence="1">non-specific serine/threonine protein kinase</fullName>
        <ecNumber evidence="1">2.7.11.1</ecNumber>
    </recommendedName>
</protein>
<feature type="compositionally biased region" description="Polar residues" evidence="9">
    <location>
        <begin position="53"/>
        <end position="95"/>
    </location>
</feature>
<proteinExistence type="predicted"/>
<evidence type="ECO:0000259" key="10">
    <source>
        <dbReference type="SMART" id="SM01331"/>
    </source>
</evidence>
<dbReference type="GO" id="GO:0005524">
    <property type="term" value="F:ATP binding"/>
    <property type="evidence" value="ECO:0007669"/>
    <property type="project" value="UniProtKB-KW"/>
</dbReference>
<dbReference type="EC" id="2.7.11.1" evidence="1"/>
<keyword evidence="12" id="KW-1185">Reference proteome</keyword>
<dbReference type="Pfam" id="PF12330">
    <property type="entry name" value="Haspin_kinase"/>
    <property type="match status" value="1"/>
</dbReference>
<evidence type="ECO:0000256" key="3">
    <source>
        <dbReference type="ARBA" id="ARBA00022679"/>
    </source>
</evidence>
<comment type="catalytic activity">
    <reaction evidence="8">
        <text>L-seryl-[protein] + ATP = O-phospho-L-seryl-[protein] + ADP + H(+)</text>
        <dbReference type="Rhea" id="RHEA:17989"/>
        <dbReference type="Rhea" id="RHEA-COMP:9863"/>
        <dbReference type="Rhea" id="RHEA-COMP:11604"/>
        <dbReference type="ChEBI" id="CHEBI:15378"/>
        <dbReference type="ChEBI" id="CHEBI:29999"/>
        <dbReference type="ChEBI" id="CHEBI:30616"/>
        <dbReference type="ChEBI" id="CHEBI:83421"/>
        <dbReference type="ChEBI" id="CHEBI:456216"/>
        <dbReference type="EC" id="2.7.11.1"/>
    </reaction>
</comment>
<dbReference type="InterPro" id="IPR024604">
    <property type="entry name" value="GSG2_C"/>
</dbReference>
<evidence type="ECO:0000256" key="7">
    <source>
        <dbReference type="ARBA" id="ARBA00047899"/>
    </source>
</evidence>
<dbReference type="GO" id="GO:0035556">
    <property type="term" value="P:intracellular signal transduction"/>
    <property type="evidence" value="ECO:0007669"/>
    <property type="project" value="TreeGrafter"/>
</dbReference>
<dbReference type="OMA" id="TKFQFEH"/>
<reference evidence="11 12" key="1">
    <citation type="submission" date="2016-03" db="EMBL/GenBank/DDBJ databases">
        <authorList>
            <person name="Devillers H."/>
        </authorList>
    </citation>
    <scope>NUCLEOTIDE SEQUENCE [LARGE SCALE GENOMIC DNA]</scope>
    <source>
        <strain evidence="11">CBS 6772</strain>
    </source>
</reference>
<feature type="compositionally biased region" description="Polar residues" evidence="9">
    <location>
        <begin position="184"/>
        <end position="206"/>
    </location>
</feature>
<sequence>MELDSWFDEYAGGPAGSKFIALEVSDHEDDYDSSTESIAPAKEVECEAGVTAESVQSPVQSPVQTPVQSRNVSRTPSQKPARSSEPSLLNSASAKTSKRWSLISNSSKKRWSSVSFASEERRVSPSTSSKKRRSVMSVTSENEKRMSTASVQSSIASLKRSSTGASLRQMFGKIAIGDEEKENNSSSKLPSGRSTSRPNSRASLQPLNANVCNTMSQRKSYLASSPSMDNVSVISGASVSSVSSKWKFWKKKSDSESSEVSQAYSGPTIRHHGSRSSLKHKSSHSSLQKLKSHRNSVASESISLPMPDLLSRDKLRMKLRNSTSLMSLNSSVITEEFDELQISQLLELCGQNHPLPIEQVVPTWSTLQRLSTHVFQGTDSIFKILPLGQDDFTHSKNMRLKELKLLRLFNGTPGFTQLIACHLALIHGEPTLVCELRHAGISLADTNFSSWAKVLNVWWQCAVIVYAGETKFQFEHRDLQLEHVLVDHHGNVTICDYKLSRASQGSFTYYTRLDHPLFFQGRGDYRYDVYNTMRHWSSDSPARFNPRNNLLWLHYIGVKLLKQLSHVPSDQSHAELRKLVALVDPYRRKRSIFRRSDDISNCGDLLRLRS</sequence>
<feature type="domain" description="Serine/threonine-protein kinase haspin C-terminal" evidence="10">
    <location>
        <begin position="516"/>
        <end position="607"/>
    </location>
</feature>
<feature type="region of interest" description="Disordered" evidence="9">
    <location>
        <begin position="49"/>
        <end position="206"/>
    </location>
</feature>
<accession>A0A1G4MBD8</accession>
<keyword evidence="2" id="KW-0723">Serine/threonine-protein kinase</keyword>
<evidence type="ECO:0000256" key="1">
    <source>
        <dbReference type="ARBA" id="ARBA00012513"/>
    </source>
</evidence>
<dbReference type="Proteomes" id="UP000190831">
    <property type="component" value="Chromosome D"/>
</dbReference>
<keyword evidence="3" id="KW-0808">Transferase</keyword>
<evidence type="ECO:0000256" key="6">
    <source>
        <dbReference type="ARBA" id="ARBA00022840"/>
    </source>
</evidence>
<dbReference type="OrthoDB" id="5327538at2759"/>
<evidence type="ECO:0000313" key="12">
    <source>
        <dbReference type="Proteomes" id="UP000190831"/>
    </source>
</evidence>
<evidence type="ECO:0000256" key="5">
    <source>
        <dbReference type="ARBA" id="ARBA00022777"/>
    </source>
</evidence>
<dbReference type="STRING" id="4955.A0A1G4MBD8"/>
<dbReference type="SMART" id="SM01331">
    <property type="entry name" value="DUF3635"/>
    <property type="match status" value="1"/>
</dbReference>
<dbReference type="GO" id="GO:0005737">
    <property type="term" value="C:cytoplasm"/>
    <property type="evidence" value="ECO:0007669"/>
    <property type="project" value="TreeGrafter"/>
</dbReference>
<dbReference type="SUPFAM" id="SSF56112">
    <property type="entry name" value="Protein kinase-like (PK-like)"/>
    <property type="match status" value="1"/>
</dbReference>
<dbReference type="InterPro" id="IPR011009">
    <property type="entry name" value="Kinase-like_dom_sf"/>
</dbReference>